<organism evidence="2 3">
    <name type="scientific">Tetrabaena socialis</name>
    <dbReference type="NCBI Taxonomy" id="47790"/>
    <lineage>
        <taxon>Eukaryota</taxon>
        <taxon>Viridiplantae</taxon>
        <taxon>Chlorophyta</taxon>
        <taxon>core chlorophytes</taxon>
        <taxon>Chlorophyceae</taxon>
        <taxon>CS clade</taxon>
        <taxon>Chlamydomonadales</taxon>
        <taxon>Tetrabaenaceae</taxon>
        <taxon>Tetrabaena</taxon>
    </lineage>
</organism>
<keyword evidence="3" id="KW-1185">Reference proteome</keyword>
<dbReference type="AlphaFoldDB" id="A0A2J8AFX7"/>
<proteinExistence type="predicted"/>
<feature type="transmembrane region" description="Helical" evidence="1">
    <location>
        <begin position="51"/>
        <end position="69"/>
    </location>
</feature>
<dbReference type="EMBL" id="PGGS01000030">
    <property type="protein sequence ID" value="PNH11419.1"/>
    <property type="molecule type" value="Genomic_DNA"/>
</dbReference>
<keyword evidence="1" id="KW-1133">Transmembrane helix</keyword>
<feature type="transmembrane region" description="Helical" evidence="1">
    <location>
        <begin position="81"/>
        <end position="99"/>
    </location>
</feature>
<gene>
    <name evidence="2" type="ORF">TSOC_001810</name>
</gene>
<evidence type="ECO:0000313" key="3">
    <source>
        <dbReference type="Proteomes" id="UP000236333"/>
    </source>
</evidence>
<comment type="caution">
    <text evidence="2">The sequence shown here is derived from an EMBL/GenBank/DDBJ whole genome shotgun (WGS) entry which is preliminary data.</text>
</comment>
<protein>
    <submittedName>
        <fullName evidence="2">Uncharacterized protein</fullName>
    </submittedName>
</protein>
<dbReference type="OrthoDB" id="537643at2759"/>
<accession>A0A2J8AFX7</accession>
<evidence type="ECO:0000313" key="2">
    <source>
        <dbReference type="EMBL" id="PNH11419.1"/>
    </source>
</evidence>
<name>A0A2J8AFX7_9CHLO</name>
<sequence>MSKWGQSKTTGFVALACIVPWAVFLGGLAKLTDETVGHNFSEALKQVLLMLEWYIIAAQFFCVLAILITSFGRGLHRAHSLLNMFLAVNSILLISRATVRINQINRISDGEPASILLNIPDLEGNGLPFLRAIAAGQVATATCNFFLAILIGVAGTHPAEEFVYGRRHATTSA</sequence>
<keyword evidence="1" id="KW-0472">Membrane</keyword>
<reference evidence="2 3" key="1">
    <citation type="journal article" date="2017" name="Mol. Biol. Evol.">
        <title>The 4-celled Tetrabaena socialis nuclear genome reveals the essential components for genetic control of cell number at the origin of multicellularity in the volvocine lineage.</title>
        <authorList>
            <person name="Featherston J."/>
            <person name="Arakaki Y."/>
            <person name="Hanschen E.R."/>
            <person name="Ferris P.J."/>
            <person name="Michod R.E."/>
            <person name="Olson B.J.S.C."/>
            <person name="Nozaki H."/>
            <person name="Durand P.M."/>
        </authorList>
    </citation>
    <scope>NUCLEOTIDE SEQUENCE [LARGE SCALE GENOMIC DNA]</scope>
    <source>
        <strain evidence="2 3">NIES-571</strain>
    </source>
</reference>
<dbReference type="Proteomes" id="UP000236333">
    <property type="component" value="Unassembled WGS sequence"/>
</dbReference>
<evidence type="ECO:0000256" key="1">
    <source>
        <dbReference type="SAM" id="Phobius"/>
    </source>
</evidence>
<feature type="transmembrane region" description="Helical" evidence="1">
    <location>
        <begin position="12"/>
        <end position="31"/>
    </location>
</feature>
<keyword evidence="1" id="KW-0812">Transmembrane</keyword>